<gene>
    <name evidence="1" type="ORF">PXEA_LOCUS15507</name>
</gene>
<feature type="non-terminal residue" evidence="1">
    <location>
        <position position="1"/>
    </location>
</feature>
<evidence type="ECO:0000313" key="2">
    <source>
        <dbReference type="Proteomes" id="UP000784294"/>
    </source>
</evidence>
<evidence type="ECO:0000313" key="1">
    <source>
        <dbReference type="EMBL" id="VEL22067.1"/>
    </source>
</evidence>
<protein>
    <submittedName>
        <fullName evidence="1">Uncharacterized protein</fullName>
    </submittedName>
</protein>
<name>A0A3S4ZX69_9PLAT</name>
<reference evidence="1" key="1">
    <citation type="submission" date="2018-11" db="EMBL/GenBank/DDBJ databases">
        <authorList>
            <consortium name="Pathogen Informatics"/>
        </authorList>
    </citation>
    <scope>NUCLEOTIDE SEQUENCE</scope>
</reference>
<accession>A0A3S4ZX69</accession>
<comment type="caution">
    <text evidence="1">The sequence shown here is derived from an EMBL/GenBank/DDBJ whole genome shotgun (WGS) entry which is preliminary data.</text>
</comment>
<proteinExistence type="predicted"/>
<dbReference type="AlphaFoldDB" id="A0A3S4ZX69"/>
<sequence length="210" mass="22684">LFCFNTPGIFSSCSAGPVKPNSSAASSARTSGDLISQEHLMADKLIKEETITPCADSKLAWEHGNCGLSQLDTIKGGILCAGSGNLQRSIRRDQLKLLTRNRLAPLVRIVDEFASGRLVRKTLYAGKSLSANQNSHKIGTSLNSSSTQEKCRTPSCVPATVGHSRIHSSEEDSILLEINSGQQEEMDQEKAEIAPVFSQLEVLDISDNRV</sequence>
<dbReference type="Proteomes" id="UP000784294">
    <property type="component" value="Unassembled WGS sequence"/>
</dbReference>
<dbReference type="EMBL" id="CAAALY010054539">
    <property type="protein sequence ID" value="VEL22067.1"/>
    <property type="molecule type" value="Genomic_DNA"/>
</dbReference>
<keyword evidence="2" id="KW-1185">Reference proteome</keyword>
<organism evidence="1 2">
    <name type="scientific">Protopolystoma xenopodis</name>
    <dbReference type="NCBI Taxonomy" id="117903"/>
    <lineage>
        <taxon>Eukaryota</taxon>
        <taxon>Metazoa</taxon>
        <taxon>Spiralia</taxon>
        <taxon>Lophotrochozoa</taxon>
        <taxon>Platyhelminthes</taxon>
        <taxon>Monogenea</taxon>
        <taxon>Polyopisthocotylea</taxon>
        <taxon>Polystomatidea</taxon>
        <taxon>Polystomatidae</taxon>
        <taxon>Protopolystoma</taxon>
    </lineage>
</organism>